<evidence type="ECO:0000256" key="4">
    <source>
        <dbReference type="HAMAP-Rule" id="MF_00930"/>
    </source>
</evidence>
<reference evidence="7 8" key="1">
    <citation type="submission" date="2014-09" db="EMBL/GenBank/DDBJ databases">
        <authorList>
            <person name="Grob C."/>
            <person name="Taubert M."/>
            <person name="Howat A.M."/>
            <person name="Burns O.J."/>
            <person name="Dixon J.L."/>
            <person name="Chen Y."/>
            <person name="Murrell J.C."/>
        </authorList>
    </citation>
    <scope>NUCLEOTIDE SEQUENCE [LARGE SCALE GENOMIC DNA]</scope>
    <source>
        <strain evidence="7">L4</strain>
    </source>
</reference>
<dbReference type="InterPro" id="IPR036953">
    <property type="entry name" value="GreA/GreB_C_sf"/>
</dbReference>
<evidence type="ECO:0000256" key="1">
    <source>
        <dbReference type="ARBA" id="ARBA00023015"/>
    </source>
</evidence>
<dbReference type="InterPro" id="IPR036805">
    <property type="entry name" value="Tscrpt_elong_fac_GreA/B_N_sf"/>
</dbReference>
<keyword evidence="1 4" id="KW-0805">Transcription regulation</keyword>
<dbReference type="SUPFAM" id="SSF46557">
    <property type="entry name" value="GreA transcript cleavage protein, N-terminal domain"/>
    <property type="match status" value="1"/>
</dbReference>
<feature type="domain" description="Transcription elongation factor GreA/GreB C-terminal" evidence="5">
    <location>
        <begin position="82"/>
        <end position="155"/>
    </location>
</feature>
<dbReference type="SUPFAM" id="SSF54534">
    <property type="entry name" value="FKBP-like"/>
    <property type="match status" value="1"/>
</dbReference>
<dbReference type="STRING" id="392484.LP43_1938"/>
<dbReference type="PROSITE" id="PS00829">
    <property type="entry name" value="GREAB_1"/>
    <property type="match status" value="1"/>
</dbReference>
<dbReference type="PANTHER" id="PTHR30437">
    <property type="entry name" value="TRANSCRIPTION ELONGATION FACTOR GREA"/>
    <property type="match status" value="1"/>
</dbReference>
<dbReference type="Gene3D" id="1.10.287.180">
    <property type="entry name" value="Transcription elongation factor, GreA/GreB, N-terminal domain"/>
    <property type="match status" value="1"/>
</dbReference>
<dbReference type="InterPro" id="IPR006358">
    <property type="entry name" value="Tscrpt_elong_fac_GreB"/>
</dbReference>
<dbReference type="Pfam" id="PF03449">
    <property type="entry name" value="GreA_GreB_N"/>
    <property type="match status" value="1"/>
</dbReference>
<dbReference type="GO" id="GO:0003746">
    <property type="term" value="F:translation elongation factor activity"/>
    <property type="evidence" value="ECO:0007669"/>
    <property type="project" value="UniProtKB-KW"/>
</dbReference>
<dbReference type="RefSeq" id="WP_036314617.1">
    <property type="nucleotide sequence ID" value="NZ_JRQD01000005.1"/>
</dbReference>
<dbReference type="Gene3D" id="3.10.50.30">
    <property type="entry name" value="Transcription elongation factor, GreA/GreB, C-terminal domain"/>
    <property type="match status" value="1"/>
</dbReference>
<accession>A0A0A0BDW9</accession>
<dbReference type="InterPro" id="IPR022691">
    <property type="entry name" value="Tscrpt_elong_fac_GreA/B_N"/>
</dbReference>
<evidence type="ECO:0000259" key="5">
    <source>
        <dbReference type="Pfam" id="PF01272"/>
    </source>
</evidence>
<evidence type="ECO:0000256" key="2">
    <source>
        <dbReference type="ARBA" id="ARBA00023125"/>
    </source>
</evidence>
<evidence type="ECO:0000313" key="7">
    <source>
        <dbReference type="EMBL" id="KGM06065.1"/>
    </source>
</evidence>
<evidence type="ECO:0000256" key="3">
    <source>
        <dbReference type="ARBA" id="ARBA00023163"/>
    </source>
</evidence>
<comment type="similarity">
    <text evidence="4">Belongs to the GreA/GreB family. GreB subfamily.</text>
</comment>
<dbReference type="PANTHER" id="PTHR30437:SF6">
    <property type="entry name" value="TRANSCRIPTION ELONGATION FACTOR GREB"/>
    <property type="match status" value="1"/>
</dbReference>
<keyword evidence="2 4" id="KW-0238">DNA-binding</keyword>
<feature type="domain" description="Transcription elongation factor GreA/GreB N-terminal" evidence="6">
    <location>
        <begin position="6"/>
        <end position="72"/>
    </location>
</feature>
<dbReference type="Proteomes" id="UP000029999">
    <property type="component" value="Unassembled WGS sequence"/>
</dbReference>
<keyword evidence="7" id="KW-0251">Elongation factor</keyword>
<dbReference type="GO" id="GO:0003677">
    <property type="term" value="F:DNA binding"/>
    <property type="evidence" value="ECO:0007669"/>
    <property type="project" value="UniProtKB-UniRule"/>
</dbReference>
<organism evidence="7 8">
    <name type="scientific">Methylophaga thiooxydans</name>
    <dbReference type="NCBI Taxonomy" id="392484"/>
    <lineage>
        <taxon>Bacteria</taxon>
        <taxon>Pseudomonadati</taxon>
        <taxon>Pseudomonadota</taxon>
        <taxon>Gammaproteobacteria</taxon>
        <taxon>Thiotrichales</taxon>
        <taxon>Piscirickettsiaceae</taxon>
        <taxon>Methylophaga</taxon>
    </lineage>
</organism>
<dbReference type="PROSITE" id="PS00830">
    <property type="entry name" value="GREAB_2"/>
    <property type="match status" value="1"/>
</dbReference>
<comment type="function">
    <text evidence="4">Necessary for efficient RNA polymerase transcription elongation past template-encoded arresting sites. The arresting sites in DNA have the property of trapping a certain fraction of elongating RNA polymerases that pass through, resulting in locked ternary complexes. Cleavage of the nascent transcript by cleavage factors such as GreA or GreB allows the resumption of elongation from the new 3'terminus. GreB releases sequences of up to 9 nucleotides in length.</text>
</comment>
<comment type="caution">
    <text evidence="7">The sequence shown here is derived from an EMBL/GenBank/DDBJ whole genome shotgun (WGS) entry which is preliminary data.</text>
</comment>
<proteinExistence type="inferred from homology"/>
<dbReference type="InterPro" id="IPR028624">
    <property type="entry name" value="Tscrpt_elong_fac_GreA/B"/>
</dbReference>
<evidence type="ECO:0000259" key="6">
    <source>
        <dbReference type="Pfam" id="PF03449"/>
    </source>
</evidence>
<dbReference type="Pfam" id="PF01272">
    <property type="entry name" value="GreA_GreB"/>
    <property type="match status" value="1"/>
</dbReference>
<keyword evidence="3 4" id="KW-0804">Transcription</keyword>
<dbReference type="AlphaFoldDB" id="A0A0A0BDW9"/>
<dbReference type="InterPro" id="IPR023459">
    <property type="entry name" value="Tscrpt_elong_fac_GreA/B_fam"/>
</dbReference>
<protein>
    <recommendedName>
        <fullName evidence="4">Transcription elongation factor GreB</fullName>
    </recommendedName>
    <alternativeName>
        <fullName evidence="4">Transcript cleavage factor GreB</fullName>
    </alternativeName>
</protein>
<sequence length="158" mass="18186">MKSSPYITADGMFRLNQELSERWARRREVVQALAAAAAEGDRSENAEYIYRKKELRELDRRIRYLQKRIPDLNVVHDVPDDTGRVFFAAWVTLETEAGEEVTYRIVGPDEIDHAKGNISVDSPLARALLGKMIDDDAIIRVEDGRKQYYILAIDYRSP</sequence>
<dbReference type="InterPro" id="IPR018151">
    <property type="entry name" value="TF_GreA/GreB_CS"/>
</dbReference>
<dbReference type="GO" id="GO:0032784">
    <property type="term" value="P:regulation of DNA-templated transcription elongation"/>
    <property type="evidence" value="ECO:0007669"/>
    <property type="project" value="UniProtKB-UniRule"/>
</dbReference>
<dbReference type="NCBIfam" id="TIGR01461">
    <property type="entry name" value="greB"/>
    <property type="match status" value="1"/>
</dbReference>
<dbReference type="FunFam" id="1.10.287.180:FF:000001">
    <property type="entry name" value="Transcription elongation factor GreA"/>
    <property type="match status" value="1"/>
</dbReference>
<dbReference type="InterPro" id="IPR001437">
    <property type="entry name" value="Tscrpt_elong_fac_GreA/B_C"/>
</dbReference>
<dbReference type="EMBL" id="JRQD01000005">
    <property type="protein sequence ID" value="KGM06065.1"/>
    <property type="molecule type" value="Genomic_DNA"/>
</dbReference>
<gene>
    <name evidence="4" type="primary">greB</name>
    <name evidence="7" type="ORF">LP43_1938</name>
</gene>
<dbReference type="NCBIfam" id="NF002506">
    <property type="entry name" value="PRK01885.1"/>
    <property type="match status" value="1"/>
</dbReference>
<keyword evidence="7" id="KW-0648">Protein biosynthesis</keyword>
<name>A0A0A0BDW9_9GAMM</name>
<dbReference type="GO" id="GO:0070063">
    <property type="term" value="F:RNA polymerase binding"/>
    <property type="evidence" value="ECO:0007669"/>
    <property type="project" value="InterPro"/>
</dbReference>
<dbReference type="PIRSF" id="PIRSF006092">
    <property type="entry name" value="GreA_GreB"/>
    <property type="match status" value="1"/>
</dbReference>
<dbReference type="GO" id="GO:0006354">
    <property type="term" value="P:DNA-templated transcription elongation"/>
    <property type="evidence" value="ECO:0007669"/>
    <property type="project" value="TreeGrafter"/>
</dbReference>
<evidence type="ECO:0000313" key="8">
    <source>
        <dbReference type="Proteomes" id="UP000029999"/>
    </source>
</evidence>
<dbReference type="FunFam" id="3.10.50.30:FF:000001">
    <property type="entry name" value="Transcription elongation factor GreA"/>
    <property type="match status" value="1"/>
</dbReference>
<dbReference type="HAMAP" id="MF_00105">
    <property type="entry name" value="GreA_GreB"/>
    <property type="match status" value="1"/>
</dbReference>
<dbReference type="HAMAP" id="MF_00930">
    <property type="entry name" value="GreB"/>
    <property type="match status" value="1"/>
</dbReference>